<evidence type="ECO:0008006" key="2">
    <source>
        <dbReference type="Google" id="ProtNLM"/>
    </source>
</evidence>
<reference evidence="1" key="2">
    <citation type="journal article" date="2024" name="Plant">
        <title>Genomic evolution and insights into agronomic trait innovations of Sesamum species.</title>
        <authorList>
            <person name="Miao H."/>
            <person name="Wang L."/>
            <person name="Qu L."/>
            <person name="Liu H."/>
            <person name="Sun Y."/>
            <person name="Le M."/>
            <person name="Wang Q."/>
            <person name="Wei S."/>
            <person name="Zheng Y."/>
            <person name="Lin W."/>
            <person name="Duan Y."/>
            <person name="Cao H."/>
            <person name="Xiong S."/>
            <person name="Wang X."/>
            <person name="Wei L."/>
            <person name="Li C."/>
            <person name="Ma Q."/>
            <person name="Ju M."/>
            <person name="Zhao R."/>
            <person name="Li G."/>
            <person name="Mu C."/>
            <person name="Tian Q."/>
            <person name="Mei H."/>
            <person name="Zhang T."/>
            <person name="Gao T."/>
            <person name="Zhang H."/>
        </authorList>
    </citation>
    <scope>NUCLEOTIDE SEQUENCE</scope>
    <source>
        <strain evidence="1">KEN1</strain>
    </source>
</reference>
<accession>A0AAW2XVR8</accession>
<reference evidence="1" key="1">
    <citation type="submission" date="2020-06" db="EMBL/GenBank/DDBJ databases">
        <authorList>
            <person name="Li T."/>
            <person name="Hu X."/>
            <person name="Zhang T."/>
            <person name="Song X."/>
            <person name="Zhang H."/>
            <person name="Dai N."/>
            <person name="Sheng W."/>
            <person name="Hou X."/>
            <person name="Wei L."/>
        </authorList>
    </citation>
    <scope>NUCLEOTIDE SEQUENCE</scope>
    <source>
        <strain evidence="1">KEN1</strain>
        <tissue evidence="1">Leaf</tissue>
    </source>
</reference>
<sequence>MNQLASSVSRLESQGVVIQLADHSVVYPEGVLEDVLLQEFSATNDEDHVKFVLEGSLTPKQVQTLEANMAMDPSIGAPALELKELPKHLKYAFFRENNTLLVIISSKLTILEEEKLVRVLREFQEAIRWTIADIKGLSPSTCMHRILPKE</sequence>
<dbReference type="AlphaFoldDB" id="A0AAW2XVR8"/>
<organism evidence="1">
    <name type="scientific">Sesamum latifolium</name>
    <dbReference type="NCBI Taxonomy" id="2727402"/>
    <lineage>
        <taxon>Eukaryota</taxon>
        <taxon>Viridiplantae</taxon>
        <taxon>Streptophyta</taxon>
        <taxon>Embryophyta</taxon>
        <taxon>Tracheophyta</taxon>
        <taxon>Spermatophyta</taxon>
        <taxon>Magnoliopsida</taxon>
        <taxon>eudicotyledons</taxon>
        <taxon>Gunneridae</taxon>
        <taxon>Pentapetalae</taxon>
        <taxon>asterids</taxon>
        <taxon>lamiids</taxon>
        <taxon>Lamiales</taxon>
        <taxon>Pedaliaceae</taxon>
        <taxon>Sesamum</taxon>
    </lineage>
</organism>
<name>A0AAW2XVR8_9LAMI</name>
<proteinExistence type="predicted"/>
<dbReference type="EMBL" id="JACGWN010000002">
    <property type="protein sequence ID" value="KAL0458209.1"/>
    <property type="molecule type" value="Genomic_DNA"/>
</dbReference>
<protein>
    <recommendedName>
        <fullName evidence="2">Reverse transcriptase domain-containing protein</fullName>
    </recommendedName>
</protein>
<evidence type="ECO:0000313" key="1">
    <source>
        <dbReference type="EMBL" id="KAL0458209.1"/>
    </source>
</evidence>
<gene>
    <name evidence="1" type="ORF">Slati_0448100</name>
</gene>
<comment type="caution">
    <text evidence="1">The sequence shown here is derived from an EMBL/GenBank/DDBJ whole genome shotgun (WGS) entry which is preliminary data.</text>
</comment>